<dbReference type="PANTHER" id="PTHR38020">
    <property type="entry name" value="UROPORPHYRINOGEN-III SYNTHASE"/>
    <property type="match status" value="1"/>
</dbReference>
<dbReference type="AlphaFoldDB" id="A0A0V7ZW52"/>
<reference evidence="3 4" key="1">
    <citation type="journal article" date="2015" name="Genome Announc.">
        <title>Draft Genome of the Euendolithic (true boring) Cyanobacterium Mastigocoleus testarum strain BC008.</title>
        <authorList>
            <person name="Guida B.S."/>
            <person name="Garcia-Pichel F."/>
        </authorList>
    </citation>
    <scope>NUCLEOTIDE SEQUENCE [LARGE SCALE GENOMIC DNA]</scope>
    <source>
        <strain evidence="3 4">BC008</strain>
    </source>
</reference>
<dbReference type="EMBL" id="LMTZ01000053">
    <property type="protein sequence ID" value="KST68669.1"/>
    <property type="molecule type" value="Genomic_DNA"/>
</dbReference>
<dbReference type="SUPFAM" id="SSF69618">
    <property type="entry name" value="HemD-like"/>
    <property type="match status" value="1"/>
</dbReference>
<dbReference type="Gene3D" id="3.40.50.10090">
    <property type="match status" value="2"/>
</dbReference>
<accession>A0A0V7ZW52</accession>
<dbReference type="CDD" id="cd06578">
    <property type="entry name" value="HemD"/>
    <property type="match status" value="1"/>
</dbReference>
<dbReference type="EMBL" id="LMTZ01000052">
    <property type="protein sequence ID" value="KST68683.1"/>
    <property type="molecule type" value="Genomic_DNA"/>
</dbReference>
<sequence length="277" mass="30703">MREEINMLTPTLQLPLCNKRIIVTAPRNYANRLAQELVKLGALPFLMPTIEIILLQDFTKLDPILYKLNTFDWITFTSRNGIDAFFQRLEYLGVNFSVLKNNCLCAIGKDAEKLTALGLEVDLIPIEPSPSGIIAELAEIPDIAEQSILVPVPEVVSVPEPDVVPNFIAGLKKLGMEVTPIPTYKTSCLDKNFYQVELDLIRQGKIDLIAFSSTAEIAAFLRMFDDCPDNCQNSAIACFGPYTASNARKLGLKVSIVAEDYSSFAGFAQAIAKFYKQ</sequence>
<dbReference type="PANTHER" id="PTHR38020:SF1">
    <property type="entry name" value="UROPORPHYRINOGEN-III SYNTHASE"/>
    <property type="match status" value="1"/>
</dbReference>
<name>A0A0V7ZW52_9CYAN</name>
<evidence type="ECO:0000313" key="4">
    <source>
        <dbReference type="Proteomes" id="UP000053372"/>
    </source>
</evidence>
<evidence type="ECO:0000313" key="2">
    <source>
        <dbReference type="EMBL" id="KST68669.1"/>
    </source>
</evidence>
<dbReference type="Pfam" id="PF02602">
    <property type="entry name" value="HEM4"/>
    <property type="match status" value="1"/>
</dbReference>
<dbReference type="InterPro" id="IPR036108">
    <property type="entry name" value="4pyrrol_syn_uPrphyn_synt_sf"/>
</dbReference>
<dbReference type="Proteomes" id="UP000053372">
    <property type="component" value="Unassembled WGS sequence"/>
</dbReference>
<feature type="domain" description="Tetrapyrrole biosynthesis uroporphyrinogen III synthase" evidence="1">
    <location>
        <begin position="32"/>
        <end position="263"/>
    </location>
</feature>
<evidence type="ECO:0000259" key="1">
    <source>
        <dbReference type="Pfam" id="PF02602"/>
    </source>
</evidence>
<comment type="caution">
    <text evidence="3">The sequence shown here is derived from an EMBL/GenBank/DDBJ whole genome shotgun (WGS) entry which is preliminary data.</text>
</comment>
<dbReference type="GO" id="GO:0004852">
    <property type="term" value="F:uroporphyrinogen-III synthase activity"/>
    <property type="evidence" value="ECO:0007669"/>
    <property type="project" value="InterPro"/>
</dbReference>
<proteinExistence type="predicted"/>
<gene>
    <name evidence="2" type="ORF">BC008_01550</name>
    <name evidence="3" type="ORF">BC008_01625</name>
</gene>
<organism evidence="3 4">
    <name type="scientific">Mastigocoleus testarum BC008</name>
    <dbReference type="NCBI Taxonomy" id="371196"/>
    <lineage>
        <taxon>Bacteria</taxon>
        <taxon>Bacillati</taxon>
        <taxon>Cyanobacteriota</taxon>
        <taxon>Cyanophyceae</taxon>
        <taxon>Nostocales</taxon>
        <taxon>Hapalosiphonaceae</taxon>
        <taxon>Mastigocoleus</taxon>
    </lineage>
</organism>
<dbReference type="InterPro" id="IPR003754">
    <property type="entry name" value="4pyrrol_synth_uPrphyn_synth"/>
</dbReference>
<protein>
    <submittedName>
        <fullName evidence="3">Uroporphyrinogen III synthase</fullName>
    </submittedName>
</protein>
<dbReference type="GO" id="GO:0033014">
    <property type="term" value="P:tetrapyrrole biosynthetic process"/>
    <property type="evidence" value="ECO:0007669"/>
    <property type="project" value="InterPro"/>
</dbReference>
<keyword evidence="4" id="KW-1185">Reference proteome</keyword>
<evidence type="ECO:0000313" key="3">
    <source>
        <dbReference type="EMBL" id="KST68683.1"/>
    </source>
</evidence>